<feature type="transmembrane region" description="Helical" evidence="8">
    <location>
        <begin position="32"/>
        <end position="49"/>
    </location>
</feature>
<evidence type="ECO:0000256" key="3">
    <source>
        <dbReference type="ARBA" id="ARBA00022475"/>
    </source>
</evidence>
<dbReference type="Proteomes" id="UP001596425">
    <property type="component" value="Unassembled WGS sequence"/>
</dbReference>
<feature type="transmembrane region" description="Helical" evidence="8">
    <location>
        <begin position="56"/>
        <end position="75"/>
    </location>
</feature>
<organism evidence="10 11">
    <name type="scientific">Microbulbifer taiwanensis</name>
    <dbReference type="NCBI Taxonomy" id="986746"/>
    <lineage>
        <taxon>Bacteria</taxon>
        <taxon>Pseudomonadati</taxon>
        <taxon>Pseudomonadota</taxon>
        <taxon>Gammaproteobacteria</taxon>
        <taxon>Cellvibrionales</taxon>
        <taxon>Microbulbiferaceae</taxon>
        <taxon>Microbulbifer</taxon>
    </lineage>
</organism>
<dbReference type="InterPro" id="IPR004779">
    <property type="entry name" value="CO/AA/NH_transpt"/>
</dbReference>
<feature type="transmembrane region" description="Helical" evidence="8">
    <location>
        <begin position="233"/>
        <end position="252"/>
    </location>
</feature>
<comment type="subcellular location">
    <subcellularLocation>
        <location evidence="1">Cell membrane</location>
        <topology evidence="1">Multi-pass membrane protein</topology>
    </subcellularLocation>
</comment>
<dbReference type="PANTHER" id="PTHR22911">
    <property type="entry name" value="ACYL-MALONYL CONDENSING ENZYME-RELATED"/>
    <property type="match status" value="1"/>
</dbReference>
<keyword evidence="3" id="KW-1003">Cell membrane</keyword>
<dbReference type="RefSeq" id="WP_193189250.1">
    <property type="nucleotide sequence ID" value="NZ_JACZFR010000005.1"/>
</dbReference>
<keyword evidence="4 8" id="KW-0812">Transmembrane</keyword>
<keyword evidence="11" id="KW-1185">Reference proteome</keyword>
<feature type="transmembrane region" description="Helical" evidence="8">
    <location>
        <begin position="258"/>
        <end position="277"/>
    </location>
</feature>
<feature type="domain" description="EamA" evidence="9">
    <location>
        <begin position="3"/>
        <end position="127"/>
    </location>
</feature>
<evidence type="ECO:0000256" key="5">
    <source>
        <dbReference type="ARBA" id="ARBA00022737"/>
    </source>
</evidence>
<name>A0ABW1YNU7_9GAMM</name>
<evidence type="ECO:0000256" key="8">
    <source>
        <dbReference type="SAM" id="Phobius"/>
    </source>
</evidence>
<feature type="domain" description="EamA" evidence="9">
    <location>
        <begin position="142"/>
        <end position="275"/>
    </location>
</feature>
<evidence type="ECO:0000313" key="10">
    <source>
        <dbReference type="EMBL" id="MFC6633277.1"/>
    </source>
</evidence>
<keyword evidence="6 8" id="KW-1133">Transmembrane helix</keyword>
<keyword evidence="5" id="KW-0677">Repeat</keyword>
<keyword evidence="7 8" id="KW-0472">Membrane</keyword>
<dbReference type="EMBL" id="JBHSVR010000001">
    <property type="protein sequence ID" value="MFC6633277.1"/>
    <property type="molecule type" value="Genomic_DNA"/>
</dbReference>
<proteinExistence type="predicted"/>
<reference evidence="11" key="1">
    <citation type="journal article" date="2019" name="Int. J. Syst. Evol. Microbiol.">
        <title>The Global Catalogue of Microorganisms (GCM) 10K type strain sequencing project: providing services to taxonomists for standard genome sequencing and annotation.</title>
        <authorList>
            <consortium name="The Broad Institute Genomics Platform"/>
            <consortium name="The Broad Institute Genome Sequencing Center for Infectious Disease"/>
            <person name="Wu L."/>
            <person name="Ma J."/>
        </authorList>
    </citation>
    <scope>NUCLEOTIDE SEQUENCE [LARGE SCALE GENOMIC DNA]</scope>
    <source>
        <strain evidence="11">CGMCC 1.13718</strain>
    </source>
</reference>
<gene>
    <name evidence="10" type="ORF">ACFQBM_08300</name>
</gene>
<evidence type="ECO:0000256" key="1">
    <source>
        <dbReference type="ARBA" id="ARBA00004651"/>
    </source>
</evidence>
<feature type="transmembrane region" description="Helical" evidence="8">
    <location>
        <begin position="112"/>
        <end position="130"/>
    </location>
</feature>
<dbReference type="InterPro" id="IPR000620">
    <property type="entry name" value="EamA_dom"/>
</dbReference>
<dbReference type="NCBIfam" id="TIGR00950">
    <property type="entry name" value="2A78"/>
    <property type="match status" value="1"/>
</dbReference>
<evidence type="ECO:0000256" key="4">
    <source>
        <dbReference type="ARBA" id="ARBA00022692"/>
    </source>
</evidence>
<dbReference type="InterPro" id="IPR037185">
    <property type="entry name" value="EmrE-like"/>
</dbReference>
<evidence type="ECO:0000256" key="6">
    <source>
        <dbReference type="ARBA" id="ARBA00022989"/>
    </source>
</evidence>
<evidence type="ECO:0000256" key="2">
    <source>
        <dbReference type="ARBA" id="ARBA00022448"/>
    </source>
</evidence>
<evidence type="ECO:0000313" key="11">
    <source>
        <dbReference type="Proteomes" id="UP001596425"/>
    </source>
</evidence>
<feature type="transmembrane region" description="Helical" evidence="8">
    <location>
        <begin position="172"/>
        <end position="191"/>
    </location>
</feature>
<feature type="transmembrane region" description="Helical" evidence="8">
    <location>
        <begin position="87"/>
        <end position="105"/>
    </location>
</feature>
<comment type="caution">
    <text evidence="10">The sequence shown here is derived from an EMBL/GenBank/DDBJ whole genome shotgun (WGS) entry which is preliminary data.</text>
</comment>
<dbReference type="SUPFAM" id="SSF103481">
    <property type="entry name" value="Multidrug resistance efflux transporter EmrE"/>
    <property type="match status" value="2"/>
</dbReference>
<sequence length="288" mass="31767">MPLLIFVTVLWAFSFSLIGVYLAGQVDSYFSVLTRVLLAALVFLPLLHWRRCSPRTALTLMAIGAVQLGLMYLFYYQSFLLLSVPEVLLFTIFTPVYVSLIYDLLAGRFSSWNLSVAALAVFGAAIIRWDHLDGDYWAGFAVVQGANLCFATGQVAYRQFMQRRQPLPARQTFAWFFLGAALVAITAWLWLGKPQYPQTAVQWGVLLWLGLVASGLGYFLWNKGATLVSPGTLAAMNNALIPAGLLVNLLIWNRDADIARLAAGGAIIAAAVIVNEVRIRKQGSNQKD</sequence>
<feature type="transmembrane region" description="Helical" evidence="8">
    <location>
        <begin position="203"/>
        <end position="221"/>
    </location>
</feature>
<protein>
    <submittedName>
        <fullName evidence="10">Carboxylate/amino acid/amine transporter</fullName>
    </submittedName>
</protein>
<feature type="transmembrane region" description="Helical" evidence="8">
    <location>
        <begin position="136"/>
        <end position="160"/>
    </location>
</feature>
<evidence type="ECO:0000259" key="9">
    <source>
        <dbReference type="Pfam" id="PF00892"/>
    </source>
</evidence>
<dbReference type="PANTHER" id="PTHR22911:SF130">
    <property type="entry name" value="BIOTIN TRANSPORTER"/>
    <property type="match status" value="1"/>
</dbReference>
<accession>A0ABW1YNU7</accession>
<evidence type="ECO:0000256" key="7">
    <source>
        <dbReference type="ARBA" id="ARBA00023136"/>
    </source>
</evidence>
<dbReference type="Pfam" id="PF00892">
    <property type="entry name" value="EamA"/>
    <property type="match status" value="2"/>
</dbReference>
<keyword evidence="2" id="KW-0813">Transport</keyword>